<proteinExistence type="predicted"/>
<evidence type="ECO:0000256" key="2">
    <source>
        <dbReference type="ARBA" id="ARBA00023002"/>
    </source>
</evidence>
<gene>
    <name evidence="4" type="ORF">H9875_02280</name>
</gene>
<keyword evidence="1" id="KW-0285">Flavoprotein</keyword>
<keyword evidence="2" id="KW-0560">Oxidoreductase</keyword>
<organism evidence="4 5">
    <name type="scientific">Candidatus Levilactobacillus faecigallinarum</name>
    <dbReference type="NCBI Taxonomy" id="2838638"/>
    <lineage>
        <taxon>Bacteria</taxon>
        <taxon>Bacillati</taxon>
        <taxon>Bacillota</taxon>
        <taxon>Bacilli</taxon>
        <taxon>Lactobacillales</taxon>
        <taxon>Lactobacillaceae</taxon>
        <taxon>Levilactobacillus</taxon>
    </lineage>
</organism>
<dbReference type="PANTHER" id="PTHR43656:SF2">
    <property type="entry name" value="BINDING OXIDOREDUCTASE, PUTATIVE (AFU_ORTHOLOGUE AFUA_2G08260)-RELATED"/>
    <property type="match status" value="1"/>
</dbReference>
<dbReference type="SUPFAM" id="SSF51395">
    <property type="entry name" value="FMN-linked oxidoreductases"/>
    <property type="match status" value="1"/>
</dbReference>
<dbReference type="EMBL" id="DXGJ01000020">
    <property type="protein sequence ID" value="HIW71434.1"/>
    <property type="molecule type" value="Genomic_DNA"/>
</dbReference>
<feature type="domain" description="NADH:flavin oxidoreductase/NADH oxidase N-terminal" evidence="3">
    <location>
        <begin position="32"/>
        <end position="335"/>
    </location>
</feature>
<evidence type="ECO:0000256" key="1">
    <source>
        <dbReference type="ARBA" id="ARBA00022630"/>
    </source>
</evidence>
<dbReference type="GO" id="GO:0010181">
    <property type="term" value="F:FMN binding"/>
    <property type="evidence" value="ECO:0007669"/>
    <property type="project" value="InterPro"/>
</dbReference>
<evidence type="ECO:0000259" key="3">
    <source>
        <dbReference type="Pfam" id="PF00724"/>
    </source>
</evidence>
<dbReference type="Gene3D" id="3.20.20.70">
    <property type="entry name" value="Aldolase class I"/>
    <property type="match status" value="1"/>
</dbReference>
<dbReference type="InterPro" id="IPR013785">
    <property type="entry name" value="Aldolase_TIM"/>
</dbReference>
<reference evidence="4" key="1">
    <citation type="journal article" date="2021" name="PeerJ">
        <title>Extensive microbial diversity within the chicken gut microbiome revealed by metagenomics and culture.</title>
        <authorList>
            <person name="Gilroy R."/>
            <person name="Ravi A."/>
            <person name="Getino M."/>
            <person name="Pursley I."/>
            <person name="Horton D.L."/>
            <person name="Alikhan N.F."/>
            <person name="Baker D."/>
            <person name="Gharbi K."/>
            <person name="Hall N."/>
            <person name="Watson M."/>
            <person name="Adriaenssens E.M."/>
            <person name="Foster-Nyarko E."/>
            <person name="Jarju S."/>
            <person name="Secka A."/>
            <person name="Antonio M."/>
            <person name="Oren A."/>
            <person name="Chaudhuri R.R."/>
            <person name="La Ragione R."/>
            <person name="Hildebrand F."/>
            <person name="Pallen M.J."/>
        </authorList>
    </citation>
    <scope>NUCLEOTIDE SEQUENCE</scope>
    <source>
        <strain evidence="4">CHK173-259</strain>
    </source>
</reference>
<sequence>MDAIKTKKDDQIDLTTKHLGYNQLYRFEDGLELRNAFALAPLDLRLALYDGTVSQNDIAFHQIHARQVGLDIVGSAYVQENGRTRAGALSVATDEMIPGLRQLATTIHRQGAKAILQLSHAGIRARPTFGKQLVGPSERYQVQAMDVEQIVALAQSFGEATRRAVQAGFDGVELQGANRFLLQQFVSPITNQRIDDFGGSLENRLRVPLLIARTVLQIAKRCPRPFLVGYRVSPEELSKRGMTVTDTLVLARLLEKMEVDYLSLSLHRYDQVAQTYDGKTPVSQLFTQQLKNLPVMVAGKIETSDDLEKLAQGVSLIATGRATIVNPSWPIQQKKLTSSEIEQGLDAQKLIISSQVRQAITDGLGR</sequence>
<dbReference type="PANTHER" id="PTHR43656">
    <property type="entry name" value="BINDING OXIDOREDUCTASE, PUTATIVE (AFU_ORTHOLOGUE AFUA_2G08260)-RELATED"/>
    <property type="match status" value="1"/>
</dbReference>
<accession>A0A9D1QRS9</accession>
<evidence type="ECO:0000313" key="4">
    <source>
        <dbReference type="EMBL" id="HIW71434.1"/>
    </source>
</evidence>
<protein>
    <submittedName>
        <fullName evidence="4">NADH:flavin oxidoreductase</fullName>
    </submittedName>
</protein>
<dbReference type="Pfam" id="PF00724">
    <property type="entry name" value="Oxidored_FMN"/>
    <property type="match status" value="1"/>
</dbReference>
<dbReference type="InterPro" id="IPR001155">
    <property type="entry name" value="OxRdtase_FMN_N"/>
</dbReference>
<dbReference type="InterPro" id="IPR051799">
    <property type="entry name" value="NADH_flavin_oxidoreductase"/>
</dbReference>
<name>A0A9D1QRS9_9LACO</name>
<dbReference type="Proteomes" id="UP000886822">
    <property type="component" value="Unassembled WGS sequence"/>
</dbReference>
<evidence type="ECO:0000313" key="5">
    <source>
        <dbReference type="Proteomes" id="UP000886822"/>
    </source>
</evidence>
<dbReference type="AlphaFoldDB" id="A0A9D1QRS9"/>
<dbReference type="GO" id="GO:0016491">
    <property type="term" value="F:oxidoreductase activity"/>
    <property type="evidence" value="ECO:0007669"/>
    <property type="project" value="UniProtKB-KW"/>
</dbReference>
<comment type="caution">
    <text evidence="4">The sequence shown here is derived from an EMBL/GenBank/DDBJ whole genome shotgun (WGS) entry which is preliminary data.</text>
</comment>
<reference evidence="4" key="2">
    <citation type="submission" date="2021-04" db="EMBL/GenBank/DDBJ databases">
        <authorList>
            <person name="Gilroy R."/>
        </authorList>
    </citation>
    <scope>NUCLEOTIDE SEQUENCE</scope>
    <source>
        <strain evidence="4">CHK173-259</strain>
    </source>
</reference>